<protein>
    <recommendedName>
        <fullName evidence="3">DUF768 domain-containing protein</fullName>
    </recommendedName>
</protein>
<keyword evidence="2" id="KW-1185">Reference proteome</keyword>
<organism evidence="1 2">
    <name type="scientific">Swaminathania salitolerans</name>
    <dbReference type="NCBI Taxonomy" id="182838"/>
    <lineage>
        <taxon>Bacteria</taxon>
        <taxon>Pseudomonadati</taxon>
        <taxon>Pseudomonadota</taxon>
        <taxon>Alphaproteobacteria</taxon>
        <taxon>Acetobacterales</taxon>
        <taxon>Acetobacteraceae</taxon>
        <taxon>Swaminathania</taxon>
    </lineage>
</organism>
<evidence type="ECO:0000313" key="1">
    <source>
        <dbReference type="EMBL" id="GEL03234.1"/>
    </source>
</evidence>
<comment type="caution">
    <text evidence="1">The sequence shown here is derived from an EMBL/GenBank/DDBJ whole genome shotgun (WGS) entry which is preliminary data.</text>
</comment>
<dbReference type="OrthoDB" id="7283364at2"/>
<dbReference type="Proteomes" id="UP000321405">
    <property type="component" value="Unassembled WGS sequence"/>
</dbReference>
<evidence type="ECO:0008006" key="3">
    <source>
        <dbReference type="Google" id="ProtNLM"/>
    </source>
</evidence>
<dbReference type="AlphaFoldDB" id="A0A511BUR8"/>
<evidence type="ECO:0000313" key="2">
    <source>
        <dbReference type="Proteomes" id="UP000321405"/>
    </source>
</evidence>
<reference evidence="1 2" key="1">
    <citation type="submission" date="2019-07" db="EMBL/GenBank/DDBJ databases">
        <title>Whole genome shotgun sequence of Swaminathania salitolerans NBRC 104436.</title>
        <authorList>
            <person name="Hosoyama A."/>
            <person name="Uohara A."/>
            <person name="Ohji S."/>
            <person name="Ichikawa N."/>
        </authorList>
    </citation>
    <scope>NUCLEOTIDE SEQUENCE [LARGE SCALE GENOMIC DNA]</scope>
    <source>
        <strain evidence="1 2">NBRC 104436</strain>
    </source>
</reference>
<dbReference type="RefSeq" id="WP_147094290.1">
    <property type="nucleotide sequence ID" value="NZ_BJVC01000006.1"/>
</dbReference>
<dbReference type="EMBL" id="BJVC01000006">
    <property type="protein sequence ID" value="GEL03234.1"/>
    <property type="molecule type" value="Genomic_DNA"/>
</dbReference>
<accession>A0A511BUR8</accession>
<proteinExistence type="predicted"/>
<gene>
    <name evidence="1" type="ORF">SSA02_23970</name>
</gene>
<name>A0A511BUR8_9PROT</name>
<sequence length="70" mass="7797">MRAEDIEEWLDSWVETHYAALTDRDEAARLCLDAASRDDIPERGLLAAAGGDLAAYLEEEAEAIRQSGRF</sequence>